<evidence type="ECO:0000256" key="4">
    <source>
        <dbReference type="ARBA" id="ARBA00022723"/>
    </source>
</evidence>
<reference evidence="9 10" key="1">
    <citation type="submission" date="2017-09" db="EMBL/GenBank/DDBJ databases">
        <title>Depth-based differentiation of microbial function through sediment-hosted aquifers and enrichment of novel symbionts in the deep terrestrial subsurface.</title>
        <authorList>
            <person name="Probst A.J."/>
            <person name="Ladd B."/>
            <person name="Jarett J.K."/>
            <person name="Geller-Mcgrath D.E."/>
            <person name="Sieber C.M."/>
            <person name="Emerson J.B."/>
            <person name="Anantharaman K."/>
            <person name="Thomas B.C."/>
            <person name="Malmstrom R."/>
            <person name="Stieglmeier M."/>
            <person name="Klingl A."/>
            <person name="Woyke T."/>
            <person name="Ryan C.M."/>
            <person name="Banfield J.F."/>
        </authorList>
    </citation>
    <scope>NUCLEOTIDE SEQUENCE [LARGE SCALE GENOMIC DNA]</scope>
    <source>
        <strain evidence="9">CG22_combo_CG10-13_8_21_14_all_39_10</strain>
    </source>
</reference>
<evidence type="ECO:0000313" key="9">
    <source>
        <dbReference type="EMBL" id="PIP57475.1"/>
    </source>
</evidence>
<dbReference type="EMBL" id="PCSW01000089">
    <property type="protein sequence ID" value="PIP57475.1"/>
    <property type="molecule type" value="Genomic_DNA"/>
</dbReference>
<gene>
    <name evidence="9" type="ORF">COX03_02845</name>
</gene>
<name>A0A2H0BII2_9BACT</name>
<dbReference type="PANTHER" id="PTHR33653:SF1">
    <property type="entry name" value="RIBONUCLEASE VAPC2"/>
    <property type="match status" value="1"/>
</dbReference>
<evidence type="ECO:0000256" key="1">
    <source>
        <dbReference type="ARBA" id="ARBA00001946"/>
    </source>
</evidence>
<evidence type="ECO:0000256" key="6">
    <source>
        <dbReference type="ARBA" id="ARBA00022842"/>
    </source>
</evidence>
<proteinExistence type="inferred from homology"/>
<keyword evidence="6" id="KW-0460">Magnesium</keyword>
<dbReference type="GO" id="GO:0046872">
    <property type="term" value="F:metal ion binding"/>
    <property type="evidence" value="ECO:0007669"/>
    <property type="project" value="UniProtKB-KW"/>
</dbReference>
<dbReference type="PANTHER" id="PTHR33653">
    <property type="entry name" value="RIBONUCLEASE VAPC2"/>
    <property type="match status" value="1"/>
</dbReference>
<comment type="similarity">
    <text evidence="7">Belongs to the PINc/VapC protein family.</text>
</comment>
<dbReference type="Gene3D" id="3.40.50.1010">
    <property type="entry name" value="5'-nuclease"/>
    <property type="match status" value="1"/>
</dbReference>
<keyword evidence="4" id="KW-0479">Metal-binding</keyword>
<comment type="caution">
    <text evidence="9">The sequence shown here is derived from an EMBL/GenBank/DDBJ whole genome shotgun (WGS) entry which is preliminary data.</text>
</comment>
<accession>A0A2H0BII2</accession>
<keyword evidence="2" id="KW-1277">Toxin-antitoxin system</keyword>
<feature type="domain" description="PIN" evidence="8">
    <location>
        <begin position="4"/>
        <end position="119"/>
    </location>
</feature>
<evidence type="ECO:0000256" key="2">
    <source>
        <dbReference type="ARBA" id="ARBA00022649"/>
    </source>
</evidence>
<evidence type="ECO:0000256" key="3">
    <source>
        <dbReference type="ARBA" id="ARBA00022722"/>
    </source>
</evidence>
<evidence type="ECO:0000256" key="7">
    <source>
        <dbReference type="ARBA" id="ARBA00038093"/>
    </source>
</evidence>
<evidence type="ECO:0000256" key="5">
    <source>
        <dbReference type="ARBA" id="ARBA00022801"/>
    </source>
</evidence>
<comment type="cofactor">
    <cofactor evidence="1">
        <name>Mg(2+)</name>
        <dbReference type="ChEBI" id="CHEBI:18420"/>
    </cofactor>
</comment>
<organism evidence="9 10">
    <name type="scientific">Candidatus Woesebacteria bacterium CG22_combo_CG10-13_8_21_14_all_39_10</name>
    <dbReference type="NCBI Taxonomy" id="1975059"/>
    <lineage>
        <taxon>Bacteria</taxon>
        <taxon>Candidatus Woeseibacteriota</taxon>
    </lineage>
</organism>
<dbReference type="CDD" id="cd18741">
    <property type="entry name" value="PIN_VapC4-5_FitB-like"/>
    <property type="match status" value="1"/>
</dbReference>
<keyword evidence="3" id="KW-0540">Nuclease</keyword>
<sequence>MKLIVDTSILIDKLRGGRKWDNFLENLDNGVELYLPSIVIFELFSGLSSKKTQVSFKIFSFRKFFSEIDLTFEIAKRAGELNRDIAGNLDLPDYIIAASAIEIGAQVVTLNKKHFSKIPGVSIYQIP</sequence>
<dbReference type="GO" id="GO:0004518">
    <property type="term" value="F:nuclease activity"/>
    <property type="evidence" value="ECO:0007669"/>
    <property type="project" value="UniProtKB-KW"/>
</dbReference>
<dbReference type="SUPFAM" id="SSF88723">
    <property type="entry name" value="PIN domain-like"/>
    <property type="match status" value="1"/>
</dbReference>
<dbReference type="InterPro" id="IPR002716">
    <property type="entry name" value="PIN_dom"/>
</dbReference>
<dbReference type="InterPro" id="IPR050556">
    <property type="entry name" value="Type_II_TA_system_RNase"/>
</dbReference>
<dbReference type="GO" id="GO:0016787">
    <property type="term" value="F:hydrolase activity"/>
    <property type="evidence" value="ECO:0007669"/>
    <property type="project" value="UniProtKB-KW"/>
</dbReference>
<dbReference type="Proteomes" id="UP000229847">
    <property type="component" value="Unassembled WGS sequence"/>
</dbReference>
<evidence type="ECO:0000259" key="8">
    <source>
        <dbReference type="Pfam" id="PF01850"/>
    </source>
</evidence>
<keyword evidence="5" id="KW-0378">Hydrolase</keyword>
<evidence type="ECO:0000313" key="10">
    <source>
        <dbReference type="Proteomes" id="UP000229847"/>
    </source>
</evidence>
<protein>
    <submittedName>
        <fullName evidence="9">VapC toxin family PIN domain ribonuclease</fullName>
    </submittedName>
</protein>
<dbReference type="AlphaFoldDB" id="A0A2H0BII2"/>
<dbReference type="Pfam" id="PF01850">
    <property type="entry name" value="PIN"/>
    <property type="match status" value="1"/>
</dbReference>
<dbReference type="InterPro" id="IPR029060">
    <property type="entry name" value="PIN-like_dom_sf"/>
</dbReference>